<dbReference type="InterPro" id="IPR022637">
    <property type="entry name" value="DNA_polIII_beta_cen"/>
</dbReference>
<feature type="domain" description="DNA polymerase III beta sliding clamp N-terminal" evidence="11">
    <location>
        <begin position="1"/>
        <end position="124"/>
    </location>
</feature>
<evidence type="ECO:0000256" key="1">
    <source>
        <dbReference type="ARBA" id="ARBA00004496"/>
    </source>
</evidence>
<evidence type="ECO:0000256" key="2">
    <source>
        <dbReference type="ARBA" id="ARBA00010752"/>
    </source>
</evidence>
<dbReference type="CDD" id="cd00140">
    <property type="entry name" value="beta_clamp"/>
    <property type="match status" value="1"/>
</dbReference>
<dbReference type="RefSeq" id="WP_209748076.1">
    <property type="nucleotide sequence ID" value="NZ_JBHSMH010000082.1"/>
</dbReference>
<evidence type="ECO:0000259" key="13">
    <source>
        <dbReference type="Pfam" id="PF02768"/>
    </source>
</evidence>
<evidence type="ECO:0000256" key="10">
    <source>
        <dbReference type="PIRNR" id="PIRNR000804"/>
    </source>
</evidence>
<keyword evidence="9" id="KW-0238">DNA-binding</keyword>
<feature type="domain" description="DNA polymerase III beta sliding clamp C-terminal" evidence="13">
    <location>
        <begin position="258"/>
        <end position="372"/>
    </location>
</feature>
<comment type="caution">
    <text evidence="14">The sequence shown here is derived from an EMBL/GenBank/DDBJ whole genome shotgun (WGS) entry which is preliminary data.</text>
</comment>
<keyword evidence="7 10" id="KW-0235">DNA replication</keyword>
<evidence type="ECO:0000256" key="6">
    <source>
        <dbReference type="ARBA" id="ARBA00022695"/>
    </source>
</evidence>
<keyword evidence="6 10" id="KW-0548">Nucleotidyltransferase</keyword>
<dbReference type="InterPro" id="IPR022635">
    <property type="entry name" value="DNA_polIII_beta_C"/>
</dbReference>
<evidence type="ECO:0000256" key="9">
    <source>
        <dbReference type="ARBA" id="ARBA00023125"/>
    </source>
</evidence>
<sequence length="374" mass="41863">MLIRVSQVNLYDALQNVIRAISPHTLIPVLSGIKLIAHSNGLTLFSSNTSLMIQYEIPLVEGYIEIVRTGSIVVPAKYFLEIIRKFPSESVTLELTEHLVLTIRSDFSVYRLCGMDPIEFPRIPEVKPNIIFSIQSSLLHRVIRQVVFAASTSENRPILTGVSCQLAVNDRLRFLATDGVRLASRTIDTDLNSVHYFPPIVIPSKNFNELSKLLNDEQETAEIIFGENRAILKTRNLICYSALIDGTYPSIDNIISVSHTTEIIVDTASMINTLERVSLLADESNVLRLNATEHHIELVARTAEIGDVHEEMSIELITGAEIQISFNGKHLRDILRSIDTTKTTLKFSGKLNPIIIEPYDDSQSIYLLTPIRSA</sequence>
<evidence type="ECO:0000256" key="3">
    <source>
        <dbReference type="ARBA" id="ARBA00021035"/>
    </source>
</evidence>
<keyword evidence="4 10" id="KW-0963">Cytoplasm</keyword>
<dbReference type="SUPFAM" id="SSF55979">
    <property type="entry name" value="DNA clamp"/>
    <property type="match status" value="3"/>
</dbReference>
<evidence type="ECO:0000313" key="15">
    <source>
        <dbReference type="Proteomes" id="UP001596105"/>
    </source>
</evidence>
<dbReference type="Pfam" id="PF02767">
    <property type="entry name" value="DNA_pol3_beta_2"/>
    <property type="match status" value="1"/>
</dbReference>
<evidence type="ECO:0000256" key="5">
    <source>
        <dbReference type="ARBA" id="ARBA00022679"/>
    </source>
</evidence>
<evidence type="ECO:0000256" key="7">
    <source>
        <dbReference type="ARBA" id="ARBA00022705"/>
    </source>
</evidence>
<comment type="subunit">
    <text evidence="10">Forms a ring-shaped head-to-tail homodimer around DNA.</text>
</comment>
<dbReference type="GO" id="GO:0003887">
    <property type="term" value="F:DNA-directed DNA polymerase activity"/>
    <property type="evidence" value="ECO:0007669"/>
    <property type="project" value="UniProtKB-EC"/>
</dbReference>
<dbReference type="PIRSF" id="PIRSF000804">
    <property type="entry name" value="DNA_pol_III_b"/>
    <property type="match status" value="1"/>
</dbReference>
<gene>
    <name evidence="14" type="primary">dnaN</name>
    <name evidence="14" type="ORF">ACFPPD_20175</name>
</gene>
<dbReference type="InterPro" id="IPR046938">
    <property type="entry name" value="DNA_clamp_sf"/>
</dbReference>
<keyword evidence="8 10" id="KW-0239">DNA-directed DNA polymerase</keyword>
<dbReference type="InterPro" id="IPR022634">
    <property type="entry name" value="DNA_polIII_beta_N"/>
</dbReference>
<name>A0ABW0LYV7_9BACL</name>
<evidence type="ECO:0000259" key="11">
    <source>
        <dbReference type="Pfam" id="PF00712"/>
    </source>
</evidence>
<dbReference type="SMART" id="SM00480">
    <property type="entry name" value="POL3Bc"/>
    <property type="match status" value="1"/>
</dbReference>
<comment type="similarity">
    <text evidence="2 10">Belongs to the beta sliding clamp family.</text>
</comment>
<dbReference type="NCBIfam" id="TIGR00663">
    <property type="entry name" value="dnan"/>
    <property type="match status" value="1"/>
</dbReference>
<dbReference type="Proteomes" id="UP001596105">
    <property type="component" value="Unassembled WGS sequence"/>
</dbReference>
<keyword evidence="15" id="KW-1185">Reference proteome</keyword>
<dbReference type="InterPro" id="IPR001001">
    <property type="entry name" value="DNA_polIII_beta"/>
</dbReference>
<dbReference type="Gene3D" id="3.10.150.10">
    <property type="entry name" value="DNA Polymerase III, subunit A, domain 2"/>
    <property type="match status" value="1"/>
</dbReference>
<dbReference type="Pfam" id="PF00712">
    <property type="entry name" value="DNA_pol3_beta"/>
    <property type="match status" value="1"/>
</dbReference>
<evidence type="ECO:0000313" key="14">
    <source>
        <dbReference type="EMBL" id="MFC5471009.1"/>
    </source>
</evidence>
<dbReference type="Gene3D" id="3.70.10.10">
    <property type="match status" value="1"/>
</dbReference>
<feature type="domain" description="DNA polymerase III beta sliding clamp central" evidence="12">
    <location>
        <begin position="134"/>
        <end position="249"/>
    </location>
</feature>
<accession>A0ABW0LYV7</accession>
<organism evidence="14 15">
    <name type="scientific">Cohnella suwonensis</name>
    <dbReference type="NCBI Taxonomy" id="696072"/>
    <lineage>
        <taxon>Bacteria</taxon>
        <taxon>Bacillati</taxon>
        <taxon>Bacillota</taxon>
        <taxon>Bacilli</taxon>
        <taxon>Bacillales</taxon>
        <taxon>Paenibacillaceae</taxon>
        <taxon>Cohnella</taxon>
    </lineage>
</organism>
<dbReference type="PANTHER" id="PTHR30478">
    <property type="entry name" value="DNA POLYMERASE III SUBUNIT BETA"/>
    <property type="match status" value="1"/>
</dbReference>
<protein>
    <recommendedName>
        <fullName evidence="3 10">Beta sliding clamp</fullName>
    </recommendedName>
</protein>
<comment type="subcellular location">
    <subcellularLocation>
        <location evidence="1 10">Cytoplasm</location>
    </subcellularLocation>
</comment>
<dbReference type="Pfam" id="PF02768">
    <property type="entry name" value="DNA_pol3_beta_3"/>
    <property type="match status" value="1"/>
</dbReference>
<reference evidence="15" key="1">
    <citation type="journal article" date="2019" name="Int. J. Syst. Evol. Microbiol.">
        <title>The Global Catalogue of Microorganisms (GCM) 10K type strain sequencing project: providing services to taxonomists for standard genome sequencing and annotation.</title>
        <authorList>
            <consortium name="The Broad Institute Genomics Platform"/>
            <consortium name="The Broad Institute Genome Sequencing Center for Infectious Disease"/>
            <person name="Wu L."/>
            <person name="Ma J."/>
        </authorList>
    </citation>
    <scope>NUCLEOTIDE SEQUENCE [LARGE SCALE GENOMIC DNA]</scope>
    <source>
        <strain evidence="15">CCUG 57113</strain>
    </source>
</reference>
<dbReference type="EMBL" id="JBHSMH010000082">
    <property type="protein sequence ID" value="MFC5471009.1"/>
    <property type="molecule type" value="Genomic_DNA"/>
</dbReference>
<keyword evidence="5 10" id="KW-0808">Transferase</keyword>
<evidence type="ECO:0000256" key="8">
    <source>
        <dbReference type="ARBA" id="ARBA00022932"/>
    </source>
</evidence>
<evidence type="ECO:0000256" key="4">
    <source>
        <dbReference type="ARBA" id="ARBA00022490"/>
    </source>
</evidence>
<comment type="function">
    <text evidence="10">Confers DNA tethering and processivity to DNA polymerases and other proteins. Acts as a clamp, forming a ring around DNA (a reaction catalyzed by the clamp-loading complex) which diffuses in an ATP-independent manner freely and bidirectionally along dsDNA. Initially characterized for its ability to contact the catalytic subunit of DNA polymerase III (Pol III), a complex, multichain enzyme responsible for most of the replicative synthesis in bacteria; Pol III exhibits 3'-5' exonuclease proofreading activity. The beta chain is required for initiation of replication as well as for processivity of DNA replication.</text>
</comment>
<proteinExistence type="inferred from homology"/>
<dbReference type="PANTHER" id="PTHR30478:SF0">
    <property type="entry name" value="BETA SLIDING CLAMP"/>
    <property type="match status" value="1"/>
</dbReference>
<evidence type="ECO:0000259" key="12">
    <source>
        <dbReference type="Pfam" id="PF02767"/>
    </source>
</evidence>